<feature type="domain" description="HTH deoR-type" evidence="4">
    <location>
        <begin position="3"/>
        <end position="58"/>
    </location>
</feature>
<dbReference type="InterPro" id="IPR036390">
    <property type="entry name" value="WH_DNA-bd_sf"/>
</dbReference>
<evidence type="ECO:0000313" key="7">
    <source>
        <dbReference type="EMBL" id="CAB4826945.1"/>
    </source>
</evidence>
<dbReference type="InterPro" id="IPR037171">
    <property type="entry name" value="NagB/RpiA_transferase-like"/>
</dbReference>
<sequence length="266" mass="28624">MKLTLRKQAILDRLNLSGEMAISDLAKEFGLSEMTIRRDLETLELDGFVRRVRGGAIPSQSRSYEPPIITRTGFEHEAKMRIGKAAAALLSDNETAVIDGGTTTLELARAIDAKLQLTLITSSILIASELSSKPNIRTIVTGGIVRKGEMSLIGARAENSFSDLNCDTVFLGVAGISASKGLTEFNLDDTRVKQEAIKAGSRVVVLADATKIGKIAFANIAPVDVVDILITNASPNNKEISQIRDAGIEVIHVEPIQNKDKNQEGN</sequence>
<evidence type="ECO:0000256" key="1">
    <source>
        <dbReference type="ARBA" id="ARBA00023015"/>
    </source>
</evidence>
<reference evidence="6" key="1">
    <citation type="submission" date="2020-05" db="EMBL/GenBank/DDBJ databases">
        <authorList>
            <person name="Chiriac C."/>
            <person name="Salcher M."/>
            <person name="Ghai R."/>
            <person name="Kavagutti S V."/>
        </authorList>
    </citation>
    <scope>NUCLEOTIDE SEQUENCE</scope>
</reference>
<keyword evidence="1" id="KW-0805">Transcription regulation</keyword>
<dbReference type="Gene3D" id="3.40.50.1360">
    <property type="match status" value="1"/>
</dbReference>
<dbReference type="GO" id="GO:0003700">
    <property type="term" value="F:DNA-binding transcription factor activity"/>
    <property type="evidence" value="ECO:0007669"/>
    <property type="project" value="InterPro"/>
</dbReference>
<dbReference type="EMBL" id="CAEZYD010000016">
    <property type="protein sequence ID" value="CAB4714798.1"/>
    <property type="molecule type" value="Genomic_DNA"/>
</dbReference>
<proteinExistence type="predicted"/>
<evidence type="ECO:0000259" key="4">
    <source>
        <dbReference type="PROSITE" id="PS51000"/>
    </source>
</evidence>
<gene>
    <name evidence="5" type="ORF">UFOPK2343_01038</name>
    <name evidence="6" type="ORF">UFOPK2652_01032</name>
    <name evidence="7" type="ORF">UFOPK3128_01226</name>
    <name evidence="8" type="ORF">UFOPK3511_01064</name>
    <name evidence="9" type="ORF">UFOPK3880_01161</name>
    <name evidence="10" type="ORF">UFOPK4146_01221</name>
</gene>
<dbReference type="EMBL" id="CAEZXD010000031">
    <property type="protein sequence ID" value="CAB4680169.1"/>
    <property type="molecule type" value="Genomic_DNA"/>
</dbReference>
<dbReference type="AlphaFoldDB" id="A0A6J6R049"/>
<dbReference type="Pfam" id="PF08220">
    <property type="entry name" value="HTH_DeoR"/>
    <property type="match status" value="1"/>
</dbReference>
<keyword evidence="3" id="KW-0804">Transcription</keyword>
<evidence type="ECO:0000256" key="3">
    <source>
        <dbReference type="ARBA" id="ARBA00023163"/>
    </source>
</evidence>
<dbReference type="Pfam" id="PF00455">
    <property type="entry name" value="DeoRC"/>
    <property type="match status" value="1"/>
</dbReference>
<name>A0A6J6R049_9ZZZZ</name>
<dbReference type="EMBL" id="CAFBPT010000013">
    <property type="protein sequence ID" value="CAB5033060.1"/>
    <property type="molecule type" value="Genomic_DNA"/>
</dbReference>
<dbReference type="SUPFAM" id="SSF46785">
    <property type="entry name" value="Winged helix' DNA-binding domain"/>
    <property type="match status" value="1"/>
</dbReference>
<dbReference type="PANTHER" id="PTHR30363">
    <property type="entry name" value="HTH-TYPE TRANSCRIPTIONAL REGULATOR SRLR-RELATED"/>
    <property type="match status" value="1"/>
</dbReference>
<evidence type="ECO:0000256" key="2">
    <source>
        <dbReference type="ARBA" id="ARBA00023125"/>
    </source>
</evidence>
<dbReference type="PANTHER" id="PTHR30363:SF44">
    <property type="entry name" value="AGA OPERON TRANSCRIPTIONAL REPRESSOR-RELATED"/>
    <property type="match status" value="1"/>
</dbReference>
<evidence type="ECO:0000313" key="5">
    <source>
        <dbReference type="EMBL" id="CAB4680169.1"/>
    </source>
</evidence>
<dbReference type="InterPro" id="IPR014036">
    <property type="entry name" value="DeoR-like_C"/>
</dbReference>
<dbReference type="EMBL" id="CAFBNU010000015">
    <property type="protein sequence ID" value="CAB4967481.1"/>
    <property type="molecule type" value="Genomic_DNA"/>
</dbReference>
<dbReference type="EMBL" id="CAFAAZ010000015">
    <property type="protein sequence ID" value="CAB4826945.1"/>
    <property type="molecule type" value="Genomic_DNA"/>
</dbReference>
<dbReference type="PROSITE" id="PS51000">
    <property type="entry name" value="HTH_DEOR_2"/>
    <property type="match status" value="1"/>
</dbReference>
<dbReference type="SUPFAM" id="SSF100950">
    <property type="entry name" value="NagB/RpiA/CoA transferase-like"/>
    <property type="match status" value="1"/>
</dbReference>
<organism evidence="6">
    <name type="scientific">freshwater metagenome</name>
    <dbReference type="NCBI Taxonomy" id="449393"/>
    <lineage>
        <taxon>unclassified sequences</taxon>
        <taxon>metagenomes</taxon>
        <taxon>ecological metagenomes</taxon>
    </lineage>
</organism>
<dbReference type="EMBL" id="CAFBMA010000014">
    <property type="protein sequence ID" value="CAB4901440.1"/>
    <property type="molecule type" value="Genomic_DNA"/>
</dbReference>
<accession>A0A6J6R049</accession>
<dbReference type="Gene3D" id="1.10.10.10">
    <property type="entry name" value="Winged helix-like DNA-binding domain superfamily/Winged helix DNA-binding domain"/>
    <property type="match status" value="1"/>
</dbReference>
<evidence type="ECO:0000313" key="8">
    <source>
        <dbReference type="EMBL" id="CAB4901440.1"/>
    </source>
</evidence>
<dbReference type="InterPro" id="IPR050313">
    <property type="entry name" value="Carb_Metab_HTH_regulators"/>
</dbReference>
<dbReference type="SMART" id="SM00420">
    <property type="entry name" value="HTH_DEOR"/>
    <property type="match status" value="1"/>
</dbReference>
<dbReference type="InterPro" id="IPR001034">
    <property type="entry name" value="DeoR_HTH"/>
</dbReference>
<evidence type="ECO:0000313" key="10">
    <source>
        <dbReference type="EMBL" id="CAB5033060.1"/>
    </source>
</evidence>
<dbReference type="InterPro" id="IPR036388">
    <property type="entry name" value="WH-like_DNA-bd_sf"/>
</dbReference>
<dbReference type="PROSITE" id="PS00894">
    <property type="entry name" value="HTH_DEOR_1"/>
    <property type="match status" value="1"/>
</dbReference>
<dbReference type="GO" id="GO:0003677">
    <property type="term" value="F:DNA binding"/>
    <property type="evidence" value="ECO:0007669"/>
    <property type="project" value="UniProtKB-KW"/>
</dbReference>
<protein>
    <submittedName>
        <fullName evidence="6">Unannotated protein</fullName>
    </submittedName>
</protein>
<evidence type="ECO:0000313" key="6">
    <source>
        <dbReference type="EMBL" id="CAB4714798.1"/>
    </source>
</evidence>
<evidence type="ECO:0000313" key="9">
    <source>
        <dbReference type="EMBL" id="CAB4967481.1"/>
    </source>
</evidence>
<dbReference type="SMART" id="SM01134">
    <property type="entry name" value="DeoRC"/>
    <property type="match status" value="1"/>
</dbReference>
<dbReference type="InterPro" id="IPR018356">
    <property type="entry name" value="Tscrpt_reg_HTH_DeoR_CS"/>
</dbReference>
<keyword evidence="2" id="KW-0238">DNA-binding</keyword>
<dbReference type="PRINTS" id="PR00037">
    <property type="entry name" value="HTHLACR"/>
</dbReference>